<dbReference type="AlphaFoldDB" id="D3P8R3"/>
<evidence type="ECO:0000256" key="4">
    <source>
        <dbReference type="ARBA" id="ARBA00023125"/>
    </source>
</evidence>
<dbReference type="PANTHER" id="PTHR44591:SF14">
    <property type="entry name" value="PROTEIN PILG"/>
    <property type="match status" value="1"/>
</dbReference>
<dbReference type="InterPro" id="IPR050595">
    <property type="entry name" value="Bact_response_regulator"/>
</dbReference>
<sequence length="118" mass="13261">MKIVIADDELRLRKIVSLHLKKNGFDVYEASNGKEAVELALSLNPDLIVLDINMPVMDGFEAARELKSSEKLKDIPIIFLTAKADMESIEKGKDLKAAYYLTKPFSPKDLINKIRGIK</sequence>
<dbReference type="SUPFAM" id="SSF52172">
    <property type="entry name" value="CheY-like"/>
    <property type="match status" value="1"/>
</dbReference>
<dbReference type="HOGENOM" id="CLU_000445_69_17_0"/>
<protein>
    <submittedName>
        <fullName evidence="8">Two-component response regulator</fullName>
    </submittedName>
</protein>
<dbReference type="PROSITE" id="PS50110">
    <property type="entry name" value="RESPONSE_REGULATORY"/>
    <property type="match status" value="1"/>
</dbReference>
<dbReference type="Proteomes" id="UP000001520">
    <property type="component" value="Chromosome"/>
</dbReference>
<dbReference type="RefSeq" id="WP_013008349.1">
    <property type="nucleotide sequence ID" value="NC_013939.1"/>
</dbReference>
<dbReference type="CDD" id="cd17574">
    <property type="entry name" value="REC_OmpR"/>
    <property type="match status" value="1"/>
</dbReference>
<dbReference type="OrthoDB" id="9800897at2"/>
<dbReference type="GO" id="GO:0003677">
    <property type="term" value="F:DNA binding"/>
    <property type="evidence" value="ECO:0007669"/>
    <property type="project" value="UniProtKB-KW"/>
</dbReference>
<dbReference type="SMART" id="SM00448">
    <property type="entry name" value="REC"/>
    <property type="match status" value="1"/>
</dbReference>
<feature type="domain" description="Response regulatory" evidence="7">
    <location>
        <begin position="2"/>
        <end position="118"/>
    </location>
</feature>
<dbReference type="Pfam" id="PF00072">
    <property type="entry name" value="Response_reg"/>
    <property type="match status" value="1"/>
</dbReference>
<keyword evidence="3" id="KW-0805">Transcription regulation</keyword>
<evidence type="ECO:0000256" key="5">
    <source>
        <dbReference type="ARBA" id="ARBA00023163"/>
    </source>
</evidence>
<evidence type="ECO:0000256" key="1">
    <source>
        <dbReference type="ARBA" id="ARBA00022553"/>
    </source>
</evidence>
<dbReference type="STRING" id="639282.DEFDS_1647"/>
<dbReference type="Gene3D" id="3.40.50.2300">
    <property type="match status" value="1"/>
</dbReference>
<dbReference type="GO" id="GO:0000160">
    <property type="term" value="P:phosphorelay signal transduction system"/>
    <property type="evidence" value="ECO:0007669"/>
    <property type="project" value="UniProtKB-KW"/>
</dbReference>
<keyword evidence="5" id="KW-0804">Transcription</keyword>
<evidence type="ECO:0000313" key="9">
    <source>
        <dbReference type="Proteomes" id="UP000001520"/>
    </source>
</evidence>
<evidence type="ECO:0000256" key="2">
    <source>
        <dbReference type="ARBA" id="ARBA00023012"/>
    </source>
</evidence>
<keyword evidence="1 6" id="KW-0597">Phosphoprotein</keyword>
<gene>
    <name evidence="8" type="ordered locus">DEFDS_1647</name>
</gene>
<dbReference type="EMBL" id="AP011529">
    <property type="protein sequence ID" value="BAI81103.1"/>
    <property type="molecule type" value="Genomic_DNA"/>
</dbReference>
<keyword evidence="4" id="KW-0238">DNA-binding</keyword>
<dbReference type="PANTHER" id="PTHR44591">
    <property type="entry name" value="STRESS RESPONSE REGULATOR PROTEIN 1"/>
    <property type="match status" value="1"/>
</dbReference>
<evidence type="ECO:0000313" key="8">
    <source>
        <dbReference type="EMBL" id="BAI81103.1"/>
    </source>
</evidence>
<keyword evidence="2" id="KW-0902">Two-component regulatory system</keyword>
<organism evidence="8 9">
    <name type="scientific">Deferribacter desulfuricans (strain DSM 14783 / JCM 11476 / NBRC 101012 / SSM1)</name>
    <dbReference type="NCBI Taxonomy" id="639282"/>
    <lineage>
        <taxon>Bacteria</taxon>
        <taxon>Pseudomonadati</taxon>
        <taxon>Deferribacterota</taxon>
        <taxon>Deferribacteres</taxon>
        <taxon>Deferribacterales</taxon>
        <taxon>Deferribacteraceae</taxon>
        <taxon>Deferribacter</taxon>
    </lineage>
</organism>
<evidence type="ECO:0000256" key="3">
    <source>
        <dbReference type="ARBA" id="ARBA00023015"/>
    </source>
</evidence>
<dbReference type="KEGG" id="ddf:DEFDS_1647"/>
<proteinExistence type="predicted"/>
<evidence type="ECO:0000259" key="7">
    <source>
        <dbReference type="PROSITE" id="PS50110"/>
    </source>
</evidence>
<reference evidence="8 9" key="1">
    <citation type="journal article" date="2010" name="DNA Res.">
        <title>Bacterial lifestyle in a deep-sea hydrothermal vent chimney revealed by the genome sequence of the thermophilic bacterium Deferribacter desulfuricans SSM1.</title>
        <authorList>
            <person name="Takaki Y."/>
            <person name="Shimamura S."/>
            <person name="Nakagawa S."/>
            <person name="Fukuhara Y."/>
            <person name="Horikawa H."/>
            <person name="Ankai A."/>
            <person name="Harada T."/>
            <person name="Hosoyama A."/>
            <person name="Oguchi A."/>
            <person name="Fukui S."/>
            <person name="Fujita N."/>
            <person name="Takami H."/>
            <person name="Takai K."/>
        </authorList>
    </citation>
    <scope>NUCLEOTIDE SEQUENCE [LARGE SCALE GENOMIC DNA]</scope>
    <source>
        <strain evidence="9">DSM 14783 / JCM 11476 / NBRC 101012 / SSM1</strain>
    </source>
</reference>
<accession>D3P8R3</accession>
<dbReference type="FunFam" id="3.40.50.2300:FF:000001">
    <property type="entry name" value="DNA-binding response regulator PhoB"/>
    <property type="match status" value="1"/>
</dbReference>
<evidence type="ECO:0000256" key="6">
    <source>
        <dbReference type="PROSITE-ProRule" id="PRU00169"/>
    </source>
</evidence>
<keyword evidence="9" id="KW-1185">Reference proteome</keyword>
<dbReference type="InterPro" id="IPR011006">
    <property type="entry name" value="CheY-like_superfamily"/>
</dbReference>
<name>D3P8R3_DEFDS</name>
<dbReference type="InterPro" id="IPR001789">
    <property type="entry name" value="Sig_transdc_resp-reg_receiver"/>
</dbReference>
<feature type="modified residue" description="4-aspartylphosphate" evidence="6">
    <location>
        <position position="51"/>
    </location>
</feature>
<dbReference type="eggNOG" id="COG0745">
    <property type="taxonomic scope" value="Bacteria"/>
</dbReference>